<protein>
    <submittedName>
        <fullName evidence="2">Uncharacterized protein</fullName>
    </submittedName>
</protein>
<evidence type="ECO:0000256" key="1">
    <source>
        <dbReference type="SAM" id="MobiDB-lite"/>
    </source>
</evidence>
<organism evidence="2 3">
    <name type="scientific">Panicum virgatum</name>
    <name type="common">Blackwell switchgrass</name>
    <dbReference type="NCBI Taxonomy" id="38727"/>
    <lineage>
        <taxon>Eukaryota</taxon>
        <taxon>Viridiplantae</taxon>
        <taxon>Streptophyta</taxon>
        <taxon>Embryophyta</taxon>
        <taxon>Tracheophyta</taxon>
        <taxon>Spermatophyta</taxon>
        <taxon>Magnoliopsida</taxon>
        <taxon>Liliopsida</taxon>
        <taxon>Poales</taxon>
        <taxon>Poaceae</taxon>
        <taxon>PACMAD clade</taxon>
        <taxon>Panicoideae</taxon>
        <taxon>Panicodae</taxon>
        <taxon>Paniceae</taxon>
        <taxon>Panicinae</taxon>
        <taxon>Panicum</taxon>
        <taxon>Panicum sect. Hiantes</taxon>
    </lineage>
</organism>
<feature type="compositionally biased region" description="Basic and acidic residues" evidence="1">
    <location>
        <begin position="99"/>
        <end position="108"/>
    </location>
</feature>
<keyword evidence="3" id="KW-1185">Reference proteome</keyword>
<accession>A0A8T0VG24</accession>
<evidence type="ECO:0000313" key="2">
    <source>
        <dbReference type="EMBL" id="KAG2633435.1"/>
    </source>
</evidence>
<evidence type="ECO:0000313" key="3">
    <source>
        <dbReference type="Proteomes" id="UP000823388"/>
    </source>
</evidence>
<gene>
    <name evidence="2" type="ORF">PVAP13_2NG268603</name>
</gene>
<name>A0A8T0VG24_PANVG</name>
<proteinExistence type="predicted"/>
<feature type="region of interest" description="Disordered" evidence="1">
    <location>
        <begin position="86"/>
        <end position="108"/>
    </location>
</feature>
<comment type="caution">
    <text evidence="2">The sequence shown here is derived from an EMBL/GenBank/DDBJ whole genome shotgun (WGS) entry which is preliminary data.</text>
</comment>
<dbReference type="EMBL" id="CM029040">
    <property type="protein sequence ID" value="KAG2633435.1"/>
    <property type="molecule type" value="Genomic_DNA"/>
</dbReference>
<sequence length="108" mass="11634">MPGSELPCARALAMATRPYCRLAHPPLPCVLRRAQLAHPPLPCVLRRARWPICRLASPPLPRTLGRKRWPSLSPACTPLPRAPGRGRCQAVGGGPIHSIEGRRGASLG</sequence>
<dbReference type="Proteomes" id="UP000823388">
    <property type="component" value="Chromosome 2N"/>
</dbReference>
<reference evidence="2" key="1">
    <citation type="submission" date="2020-05" db="EMBL/GenBank/DDBJ databases">
        <title>WGS assembly of Panicum virgatum.</title>
        <authorList>
            <person name="Lovell J.T."/>
            <person name="Jenkins J."/>
            <person name="Shu S."/>
            <person name="Juenger T.E."/>
            <person name="Schmutz J."/>
        </authorList>
    </citation>
    <scope>NUCLEOTIDE SEQUENCE</scope>
    <source>
        <strain evidence="2">AP13</strain>
    </source>
</reference>
<dbReference type="AlphaFoldDB" id="A0A8T0VG24"/>